<dbReference type="HOGENOM" id="CLU_506142_0_0_9"/>
<dbReference type="PATRIC" id="fig|1461583.4.peg.455"/>
<proteinExistence type="predicted"/>
<sequence length="535" mass="61649">MTNNAEENVSSKLSEALWGHRFTAGQKGTDYTLEFMNVLLGANYKLESDYYVKKKMLLFRQFIFEGYKSGNKKDSHVNFSEEKYQELMEGLNCNVAEVEDIRSFFRNMTIRKSAKDNRSWYAHMLFPLNETLLFFELRDDKGSIQYERNFFSRGGELYYLMLSYGTRDSENLRLSLEQRLREYTKGNENIGNLVKAVSTSLGESCELEPEDPKNVFLTVPAEKVTQDVPKTNAKNAPTLPADNLPIYTQFAEDLHALLGLKIDSYEMFELMTALICHQLYRYLLGQSANVINEKPYFVLDCMNGEDTHIKRIASNSYKRHVQIIQESFATSIKERVDNSLPDVSVIANWKSEAAKVDNTDINKKYQVFFADINQASRRAPIKNTLIDKLENEDEQQALTLLRMELETLYLAEIKEKQQPIIRTLGEDGGFLTPGNYKRYVMGDTLLNALVYAVLDEREQMSFADFLSALYERYHIVIGPTEATVSGVYEKEGINRKSYDANEKRLRARLKRNGLLQEYSDATALVCNPYKVGRFM</sequence>
<gene>
    <name evidence="1" type="ORF">BN1050_00484</name>
</gene>
<dbReference type="AlphaFoldDB" id="A0A078M1W9"/>
<protein>
    <submittedName>
        <fullName evidence="1">Uncharacterized protein</fullName>
    </submittedName>
</protein>
<organism evidence="1">
    <name type="scientific">Metalysinibacillus saudimassiliensis</name>
    <dbReference type="NCBI Taxonomy" id="1461583"/>
    <lineage>
        <taxon>Bacteria</taxon>
        <taxon>Bacillati</taxon>
        <taxon>Bacillota</taxon>
        <taxon>Bacilli</taxon>
        <taxon>Bacillales</taxon>
        <taxon>Caryophanaceae</taxon>
        <taxon>Metalysinibacillus</taxon>
    </lineage>
</organism>
<evidence type="ECO:0000313" key="1">
    <source>
        <dbReference type="EMBL" id="CEA00150.1"/>
    </source>
</evidence>
<dbReference type="EMBL" id="LN483073">
    <property type="protein sequence ID" value="CEA00150.1"/>
    <property type="molecule type" value="Genomic_DNA"/>
</dbReference>
<reference evidence="1" key="1">
    <citation type="submission" date="2014-07" db="EMBL/GenBank/DDBJ databases">
        <authorList>
            <person name="Urmite Genomes Urmite Genomes"/>
        </authorList>
    </citation>
    <scope>NUCLEOTIDE SEQUENCE</scope>
    <source>
        <strain evidence="1">13S34_air</strain>
    </source>
</reference>
<accession>A0A078M1W9</accession>
<name>A0A078M1W9_9BACL</name>